<name>A0AAU8C9K7_9EURY</name>
<dbReference type="AlphaFoldDB" id="A0AAU8C9K7"/>
<reference evidence="3" key="1">
    <citation type="submission" date="2024-06" db="EMBL/GenBank/DDBJ databases">
        <title>Genome Sequence of an extremely halophilic archaeon isolated from Permian era halite, Salado Formation, Carlsbad, New Mexico: Halobacterium sp. strain NMX12-1.</title>
        <authorList>
            <person name="Sotoa L."/>
            <person name="DasSarma P."/>
            <person name="Anton B.P."/>
            <person name="Vincze T."/>
            <person name="Verma I."/>
            <person name="Eralp B."/>
            <person name="Powers D.W."/>
            <person name="Dozier B.L."/>
            <person name="Roberts R.J."/>
            <person name="DasSarma S."/>
        </authorList>
    </citation>
    <scope>NUCLEOTIDE SEQUENCE</scope>
    <source>
        <strain evidence="3">NMX12-1</strain>
        <plasmid evidence="3">pNMX12-1_234</plasmid>
    </source>
</reference>
<dbReference type="InterPro" id="IPR014710">
    <property type="entry name" value="RmlC-like_jellyroll"/>
</dbReference>
<organism evidence="3">
    <name type="scientific">Halobacterium sp. NMX12-1</name>
    <dbReference type="NCBI Taxonomy" id="3166650"/>
    <lineage>
        <taxon>Archaea</taxon>
        <taxon>Methanobacteriati</taxon>
        <taxon>Methanobacteriota</taxon>
        <taxon>Stenosarchaea group</taxon>
        <taxon>Halobacteria</taxon>
        <taxon>Halobacteriales</taxon>
        <taxon>Halobacteriaceae</taxon>
        <taxon>Halobacterium</taxon>
    </lineage>
</organism>
<feature type="region of interest" description="Disordered" evidence="1">
    <location>
        <begin position="1"/>
        <end position="42"/>
    </location>
</feature>
<sequence>MTPQIRDIDELEGEPHANPFPDAEPKTVRLSLGEGESVPAHSHPDRDIVFYLVEGEIELALGDDTHRLTAGDVARFDGDQDIAPKALAASTALIVLASRPEA</sequence>
<dbReference type="InterPro" id="IPR013096">
    <property type="entry name" value="Cupin_2"/>
</dbReference>
<dbReference type="RefSeq" id="WP_353633208.1">
    <property type="nucleotide sequence ID" value="NZ_CP159203.1"/>
</dbReference>
<dbReference type="GeneID" id="91107550"/>
<feature type="domain" description="Cupin type-2" evidence="2">
    <location>
        <begin position="31"/>
        <end position="79"/>
    </location>
</feature>
<keyword evidence="3" id="KW-0614">Plasmid</keyword>
<evidence type="ECO:0000256" key="1">
    <source>
        <dbReference type="SAM" id="MobiDB-lite"/>
    </source>
</evidence>
<protein>
    <submittedName>
        <fullName evidence="3">Cupin domain-containing protein</fullName>
    </submittedName>
</protein>
<gene>
    <name evidence="3" type="ORF">ABSL23_00330</name>
</gene>
<proteinExistence type="predicted"/>
<evidence type="ECO:0000259" key="2">
    <source>
        <dbReference type="Pfam" id="PF07883"/>
    </source>
</evidence>
<geneLocation type="plasmid" evidence="3">
    <name>pNMX12-1_234</name>
</geneLocation>
<accession>A0AAU8C9K7</accession>
<dbReference type="KEGG" id="hanx:ABSL23_00330"/>
<dbReference type="Gene3D" id="2.60.120.10">
    <property type="entry name" value="Jelly Rolls"/>
    <property type="match status" value="1"/>
</dbReference>
<evidence type="ECO:0000313" key="3">
    <source>
        <dbReference type="EMBL" id="XCF15093.1"/>
    </source>
</evidence>
<dbReference type="Pfam" id="PF07883">
    <property type="entry name" value="Cupin_2"/>
    <property type="match status" value="1"/>
</dbReference>
<dbReference type="InterPro" id="IPR011051">
    <property type="entry name" value="RmlC_Cupin_sf"/>
</dbReference>
<dbReference type="EMBL" id="CP159203">
    <property type="protein sequence ID" value="XCF15093.1"/>
    <property type="molecule type" value="Genomic_DNA"/>
</dbReference>
<dbReference type="SUPFAM" id="SSF51182">
    <property type="entry name" value="RmlC-like cupins"/>
    <property type="match status" value="1"/>
</dbReference>